<dbReference type="EMBL" id="LRRQ01000143">
    <property type="protein sequence ID" value="OAM88178.1"/>
    <property type="molecule type" value="Genomic_DNA"/>
</dbReference>
<name>A0A178IEL6_9BACT</name>
<evidence type="ECO:0000313" key="2">
    <source>
        <dbReference type="Proteomes" id="UP000078486"/>
    </source>
</evidence>
<keyword evidence="2" id="KW-1185">Reference proteome</keyword>
<reference evidence="1 2" key="1">
    <citation type="submission" date="2016-01" db="EMBL/GenBank/DDBJ databases">
        <title>High potential of lignocellulose degradation of a new Verrucomicrobia species.</title>
        <authorList>
            <person name="Wang Y."/>
            <person name="Shi Y."/>
            <person name="Qiu Z."/>
            <person name="Liu S."/>
            <person name="Yang H."/>
        </authorList>
    </citation>
    <scope>NUCLEOTIDE SEQUENCE [LARGE SCALE GENOMIC DNA]</scope>
    <source>
        <strain evidence="1 2">TSB47</strain>
    </source>
</reference>
<proteinExistence type="predicted"/>
<gene>
    <name evidence="1" type="ORF">AW736_18365</name>
</gene>
<dbReference type="AlphaFoldDB" id="A0A178IEL6"/>
<dbReference type="NCBIfam" id="TIGR04256">
    <property type="entry name" value="GxxExxY"/>
    <property type="match status" value="1"/>
</dbReference>
<dbReference type="Proteomes" id="UP000078486">
    <property type="component" value="Unassembled WGS sequence"/>
</dbReference>
<organism evidence="1 2">
    <name type="scientific">Termitidicoccus mucosus</name>
    <dbReference type="NCBI Taxonomy" id="1184151"/>
    <lineage>
        <taxon>Bacteria</taxon>
        <taxon>Pseudomonadati</taxon>
        <taxon>Verrucomicrobiota</taxon>
        <taxon>Opitutia</taxon>
        <taxon>Opitutales</taxon>
        <taxon>Opitutaceae</taxon>
        <taxon>Termitidicoccus</taxon>
    </lineage>
</organism>
<comment type="caution">
    <text evidence="1">The sequence shown here is derived from an EMBL/GenBank/DDBJ whole genome shotgun (WGS) entry which is preliminary data.</text>
</comment>
<sequence length="130" mass="14717">MSDTPEQQPYDLSGKIIGLAMKIHSTLGPGFLESVYQNALAHELRRANIPFQTEVRLNVHYEDAIVGIFDADMVVTCSLIVENKSVQKLALAHEVQLVNYLTATKIEEGLLLNFGSDRLEFKKKYRHRSE</sequence>
<dbReference type="InterPro" id="IPR026350">
    <property type="entry name" value="GxxExxY"/>
</dbReference>
<dbReference type="RefSeq" id="WP_068772000.1">
    <property type="nucleotide sequence ID" value="NZ_CP109796.1"/>
</dbReference>
<accession>A0A178IEL6</accession>
<protein>
    <submittedName>
        <fullName evidence="1">GxxExxY protein</fullName>
    </submittedName>
</protein>
<dbReference type="STRING" id="1184151.AW736_18365"/>
<dbReference type="OrthoDB" id="9806869at2"/>
<evidence type="ECO:0000313" key="1">
    <source>
        <dbReference type="EMBL" id="OAM88178.1"/>
    </source>
</evidence>
<dbReference type="Pfam" id="PF13366">
    <property type="entry name" value="PDDEXK_3"/>
    <property type="match status" value="1"/>
</dbReference>